<organism evidence="2 3">
    <name type="scientific">Desmophyllum pertusum</name>
    <dbReference type="NCBI Taxonomy" id="174260"/>
    <lineage>
        <taxon>Eukaryota</taxon>
        <taxon>Metazoa</taxon>
        <taxon>Cnidaria</taxon>
        <taxon>Anthozoa</taxon>
        <taxon>Hexacorallia</taxon>
        <taxon>Scleractinia</taxon>
        <taxon>Caryophylliina</taxon>
        <taxon>Caryophylliidae</taxon>
        <taxon>Desmophyllum</taxon>
    </lineage>
</organism>
<dbReference type="AlphaFoldDB" id="A0A9W9YYN1"/>
<evidence type="ECO:0000313" key="2">
    <source>
        <dbReference type="EMBL" id="KAJ7371912.1"/>
    </source>
</evidence>
<accession>A0A9W9YYN1</accession>
<evidence type="ECO:0000313" key="3">
    <source>
        <dbReference type="Proteomes" id="UP001163046"/>
    </source>
</evidence>
<dbReference type="Proteomes" id="UP001163046">
    <property type="component" value="Unassembled WGS sequence"/>
</dbReference>
<feature type="coiled-coil region" evidence="1">
    <location>
        <begin position="22"/>
        <end position="94"/>
    </location>
</feature>
<reference evidence="2" key="1">
    <citation type="submission" date="2023-01" db="EMBL/GenBank/DDBJ databases">
        <title>Genome assembly of the deep-sea coral Lophelia pertusa.</title>
        <authorList>
            <person name="Herrera S."/>
            <person name="Cordes E."/>
        </authorList>
    </citation>
    <scope>NUCLEOTIDE SEQUENCE</scope>
    <source>
        <strain evidence="2">USNM1676648</strain>
        <tissue evidence="2">Polyp</tissue>
    </source>
</reference>
<proteinExistence type="predicted"/>
<keyword evidence="1" id="KW-0175">Coiled coil</keyword>
<keyword evidence="3" id="KW-1185">Reference proteome</keyword>
<gene>
    <name evidence="2" type="ORF">OS493_022009</name>
</gene>
<sequence length="182" mass="21208">MEKELTNTKKMLVKAVRQKNCLKKANTDSSQLIEKLNKEKEKLNALLSKLNTQGNETRECDQVMAERNRLSYEKELLRKEVNEWQLKCKYLQEKITKSQNFVSRLFLPGEKAFHNCSGVICALKRDVFSKTYCYPDRLTGQEMKVTFSTMEKAQHVGRKKRKARGGVLIWARTISWLSLTTL</sequence>
<evidence type="ECO:0000256" key="1">
    <source>
        <dbReference type="SAM" id="Coils"/>
    </source>
</evidence>
<comment type="caution">
    <text evidence="2">The sequence shown here is derived from an EMBL/GenBank/DDBJ whole genome shotgun (WGS) entry which is preliminary data.</text>
</comment>
<name>A0A9W9YYN1_9CNID</name>
<protein>
    <submittedName>
        <fullName evidence="2">Uncharacterized protein</fullName>
    </submittedName>
</protein>
<dbReference type="EMBL" id="MU826840">
    <property type="protein sequence ID" value="KAJ7371912.1"/>
    <property type="molecule type" value="Genomic_DNA"/>
</dbReference>